<protein>
    <submittedName>
        <fullName evidence="1">Uncharacterized protein</fullName>
    </submittedName>
</protein>
<evidence type="ECO:0000313" key="2">
    <source>
        <dbReference type="Proteomes" id="UP000287188"/>
    </source>
</evidence>
<dbReference type="RefSeq" id="WP_170207704.1">
    <property type="nucleotide sequence ID" value="NZ_BIFS01000001.1"/>
</dbReference>
<dbReference type="InterPro" id="IPR029062">
    <property type="entry name" value="Class_I_gatase-like"/>
</dbReference>
<organism evidence="1 2">
    <name type="scientific">Dictyobacter kobayashii</name>
    <dbReference type="NCBI Taxonomy" id="2014872"/>
    <lineage>
        <taxon>Bacteria</taxon>
        <taxon>Bacillati</taxon>
        <taxon>Chloroflexota</taxon>
        <taxon>Ktedonobacteria</taxon>
        <taxon>Ktedonobacterales</taxon>
        <taxon>Dictyobacteraceae</taxon>
        <taxon>Dictyobacter</taxon>
    </lineage>
</organism>
<proteinExistence type="predicted"/>
<dbReference type="EMBL" id="BIFS01000001">
    <property type="protein sequence ID" value="GCE18901.1"/>
    <property type="molecule type" value="Genomic_DNA"/>
</dbReference>
<evidence type="ECO:0000313" key="1">
    <source>
        <dbReference type="EMBL" id="GCE18901.1"/>
    </source>
</evidence>
<name>A0A402AIE8_9CHLR</name>
<dbReference type="Gene3D" id="3.40.50.880">
    <property type="match status" value="1"/>
</dbReference>
<dbReference type="SMART" id="SM01211">
    <property type="entry name" value="GATase_5"/>
    <property type="match status" value="1"/>
</dbReference>
<dbReference type="PANTHER" id="PTHR10099">
    <property type="entry name" value="PHOSPHORIBOSYLFORMYLGLYCINAMIDINE SYNTHASE"/>
    <property type="match status" value="1"/>
</dbReference>
<dbReference type="AlphaFoldDB" id="A0A402AIE8"/>
<gene>
    <name evidence="1" type="ORF">KDK_27010</name>
</gene>
<dbReference type="GO" id="GO:0006164">
    <property type="term" value="P:purine nucleotide biosynthetic process"/>
    <property type="evidence" value="ECO:0007669"/>
    <property type="project" value="TreeGrafter"/>
</dbReference>
<reference evidence="2" key="1">
    <citation type="submission" date="2018-12" db="EMBL/GenBank/DDBJ databases">
        <title>Tengunoibacter tsumagoiensis gen. nov., sp. nov., Dictyobacter kobayashii sp. nov., D. alpinus sp. nov., and D. joshuensis sp. nov. and description of Dictyobacteraceae fam. nov. within the order Ktedonobacterales isolated from Tengu-no-mugimeshi.</title>
        <authorList>
            <person name="Wang C.M."/>
            <person name="Zheng Y."/>
            <person name="Sakai Y."/>
            <person name="Toyoda A."/>
            <person name="Minakuchi Y."/>
            <person name="Abe K."/>
            <person name="Yokota A."/>
            <person name="Yabe S."/>
        </authorList>
    </citation>
    <scope>NUCLEOTIDE SEQUENCE [LARGE SCALE GENOMIC DNA]</scope>
    <source>
        <strain evidence="2">Uno11</strain>
    </source>
</reference>
<accession>A0A402AIE8</accession>
<dbReference type="Pfam" id="PF13507">
    <property type="entry name" value="GATase_5"/>
    <property type="match status" value="1"/>
</dbReference>
<dbReference type="SUPFAM" id="SSF52317">
    <property type="entry name" value="Class I glutamine amidotransferase-like"/>
    <property type="match status" value="1"/>
</dbReference>
<sequence length="120" mass="12914">MGALRALVLRAPGINCDRETAQACRLVGFETDLLHINQLLKAPEKLLEYHFLAIPGGFSYGDDLGAGTLLAKKLKLHLGAQLEQFVAEGRPVLGICNGFQVLVRLGLLPGNQAEPPCELP</sequence>
<dbReference type="PANTHER" id="PTHR10099:SF1">
    <property type="entry name" value="PHOSPHORIBOSYLFORMYLGLYCINAMIDINE SYNTHASE"/>
    <property type="match status" value="1"/>
</dbReference>
<keyword evidence="2" id="KW-1185">Reference proteome</keyword>
<comment type="caution">
    <text evidence="1">The sequence shown here is derived from an EMBL/GenBank/DDBJ whole genome shotgun (WGS) entry which is preliminary data.</text>
</comment>
<dbReference type="Proteomes" id="UP000287188">
    <property type="component" value="Unassembled WGS sequence"/>
</dbReference>
<dbReference type="PROSITE" id="PS51273">
    <property type="entry name" value="GATASE_TYPE_1"/>
    <property type="match status" value="1"/>
</dbReference>
<dbReference type="GO" id="GO:0005737">
    <property type="term" value="C:cytoplasm"/>
    <property type="evidence" value="ECO:0007669"/>
    <property type="project" value="TreeGrafter"/>
</dbReference>
<dbReference type="GO" id="GO:0004642">
    <property type="term" value="F:phosphoribosylformylglycinamidine synthase activity"/>
    <property type="evidence" value="ECO:0007669"/>
    <property type="project" value="TreeGrafter"/>
</dbReference>